<dbReference type="PATRIC" id="fig|226910.6.peg.5207"/>
<dbReference type="Proteomes" id="UP000031535">
    <property type="component" value="Unassembled WGS sequence"/>
</dbReference>
<evidence type="ECO:0000313" key="1">
    <source>
        <dbReference type="EMBL" id="KIH80920.1"/>
    </source>
</evidence>
<comment type="caution">
    <text evidence="1">The sequence shown here is derived from an EMBL/GenBank/DDBJ whole genome shotgun (WGS) entry which is preliminary data.</text>
</comment>
<proteinExistence type="predicted"/>
<name>A0A0C2I1U9_9PSED</name>
<evidence type="ECO:0000313" key="2">
    <source>
        <dbReference type="Proteomes" id="UP000031535"/>
    </source>
</evidence>
<dbReference type="STRING" id="226910.UCMB321_5218"/>
<sequence>MSVCGSHMLAYAPRRSVLSGRSAVPAITPRGQLKLSISLPFFSGTQVYADEQDFSR</sequence>
<dbReference type="AlphaFoldDB" id="A0A0C2I1U9"/>
<protein>
    <submittedName>
        <fullName evidence="1">Uncharacterized protein</fullName>
    </submittedName>
</protein>
<organism evidence="1 2">
    <name type="scientific">Pseudomonas batumici</name>
    <dbReference type="NCBI Taxonomy" id="226910"/>
    <lineage>
        <taxon>Bacteria</taxon>
        <taxon>Pseudomonadati</taxon>
        <taxon>Pseudomonadota</taxon>
        <taxon>Gammaproteobacteria</taxon>
        <taxon>Pseudomonadales</taxon>
        <taxon>Pseudomonadaceae</taxon>
        <taxon>Pseudomonas</taxon>
    </lineage>
</organism>
<keyword evidence="2" id="KW-1185">Reference proteome</keyword>
<accession>A0A0C2I1U9</accession>
<reference evidence="1 2" key="1">
    <citation type="submission" date="2015-01" db="EMBL/GenBank/DDBJ databases">
        <title>Complete genome of Pseudomonas batumici UCM B-321 producer of the batumin antibiotic with strong antistaphilococcal and potential anticancer activity.</title>
        <authorList>
            <person name="Klochko V.V."/>
            <person name="Zelena L.B."/>
            <person name="Elena K.A."/>
            <person name="Reva O.N."/>
        </authorList>
    </citation>
    <scope>NUCLEOTIDE SEQUENCE [LARGE SCALE GENOMIC DNA]</scope>
    <source>
        <strain evidence="1 2">UCM B-321</strain>
    </source>
</reference>
<gene>
    <name evidence="1" type="ORF">UCMB321_5218</name>
</gene>
<dbReference type="EMBL" id="JXDG01000068">
    <property type="protein sequence ID" value="KIH80920.1"/>
    <property type="molecule type" value="Genomic_DNA"/>
</dbReference>